<evidence type="ECO:0000313" key="15">
    <source>
        <dbReference type="Proteomes" id="UP000275078"/>
    </source>
</evidence>
<keyword evidence="5" id="KW-0328">Glycosyltransferase</keyword>
<evidence type="ECO:0000256" key="11">
    <source>
        <dbReference type="ARBA" id="ARBA00024899"/>
    </source>
</evidence>
<dbReference type="Gene3D" id="3.40.50.2000">
    <property type="entry name" value="Glycogen Phosphorylase B"/>
    <property type="match status" value="1"/>
</dbReference>
<dbReference type="EC" id="2.4.1.142" evidence="3"/>
<reference evidence="14 15" key="1">
    <citation type="journal article" date="2018" name="Nat. Ecol. Evol.">
        <title>Pezizomycetes genomes reveal the molecular basis of ectomycorrhizal truffle lifestyle.</title>
        <authorList>
            <person name="Murat C."/>
            <person name="Payen T."/>
            <person name="Noel B."/>
            <person name="Kuo A."/>
            <person name="Morin E."/>
            <person name="Chen J."/>
            <person name="Kohler A."/>
            <person name="Krizsan K."/>
            <person name="Balestrini R."/>
            <person name="Da Silva C."/>
            <person name="Montanini B."/>
            <person name="Hainaut M."/>
            <person name="Levati E."/>
            <person name="Barry K.W."/>
            <person name="Belfiori B."/>
            <person name="Cichocki N."/>
            <person name="Clum A."/>
            <person name="Dockter R.B."/>
            <person name="Fauchery L."/>
            <person name="Guy J."/>
            <person name="Iotti M."/>
            <person name="Le Tacon F."/>
            <person name="Lindquist E.A."/>
            <person name="Lipzen A."/>
            <person name="Malagnac F."/>
            <person name="Mello A."/>
            <person name="Molinier V."/>
            <person name="Miyauchi S."/>
            <person name="Poulain J."/>
            <person name="Riccioni C."/>
            <person name="Rubini A."/>
            <person name="Sitrit Y."/>
            <person name="Splivallo R."/>
            <person name="Traeger S."/>
            <person name="Wang M."/>
            <person name="Zifcakova L."/>
            <person name="Wipf D."/>
            <person name="Zambonelli A."/>
            <person name="Paolocci F."/>
            <person name="Nowrousian M."/>
            <person name="Ottonello S."/>
            <person name="Baldrian P."/>
            <person name="Spatafora J.W."/>
            <person name="Henrissat B."/>
            <person name="Nagy L.G."/>
            <person name="Aury J.M."/>
            <person name="Wincker P."/>
            <person name="Grigoriev I.V."/>
            <person name="Bonfante P."/>
            <person name="Martin F.M."/>
        </authorList>
    </citation>
    <scope>NUCLEOTIDE SEQUENCE [LARGE SCALE GENOMIC DNA]</scope>
    <source>
        <strain evidence="14 15">RN42</strain>
    </source>
</reference>
<evidence type="ECO:0000256" key="2">
    <source>
        <dbReference type="ARBA" id="ARBA00004922"/>
    </source>
</evidence>
<keyword evidence="15" id="KW-1185">Reference proteome</keyword>
<dbReference type="EMBL" id="ML119663">
    <property type="protein sequence ID" value="RPA83601.1"/>
    <property type="molecule type" value="Genomic_DNA"/>
</dbReference>
<comment type="pathway">
    <text evidence="2">Protein modification; protein glycosylation.</text>
</comment>
<sequence>MPPLALFFITAFVATPITLFIILPVLYLKLRPPTAHKSSHGKRQSRAAVLVLGDIGRSPRMQYHALSLAQNDRKVSLIGYVESRISPDIVEHPNITIHAISTPPKFLATSSILLFTIFAPLKIIYQLCILLELLLYTLPDDTAVLITQNPPSMPTFIVAIITRYYRGIRWVVDWHNFGYSILALKFGKAPIVGLSEWYERYFGKRADGHLTVTSAMKNFLQTGWNMGGQINVLYDRPPSQFQPFTAEERSDFLRRFNETESQAESILKGSTRLIVSATSWTPDEDFSILLKALLEYDREATMQSFLGKGGDALPRLLVIVTGKGPLKSYYESLFGTLELQSVDIKTAWLEPEDYPKLLACADLGISLHTSSSGLDLPMKVVDLFGCGIPVLAAGFQCVGELVKDGVNGKLFQDAEGLGALLKHLLSDSKELESLKKGALEETKDRWEENWKKNALPVIDRS</sequence>
<comment type="subcellular location">
    <subcellularLocation>
        <location evidence="1">Endoplasmic reticulum membrane</location>
        <topology evidence="1">Single-pass membrane protein</topology>
    </subcellularLocation>
</comment>
<dbReference type="InterPro" id="IPR055259">
    <property type="entry name" value="YkvP/CgeB_Glyco_trans-like"/>
</dbReference>
<name>A0A3N4IHC9_ASCIM</name>
<evidence type="ECO:0000313" key="14">
    <source>
        <dbReference type="EMBL" id="RPA83601.1"/>
    </source>
</evidence>
<evidence type="ECO:0000256" key="4">
    <source>
        <dbReference type="ARBA" id="ARBA00015841"/>
    </source>
</evidence>
<dbReference type="GO" id="GO:0004578">
    <property type="term" value="F:chitobiosyldiphosphodolichol beta-mannosyltransferase activity"/>
    <property type="evidence" value="ECO:0007669"/>
    <property type="project" value="UniProtKB-EC"/>
</dbReference>
<evidence type="ECO:0000256" key="5">
    <source>
        <dbReference type="ARBA" id="ARBA00022676"/>
    </source>
</evidence>
<dbReference type="GO" id="GO:0005789">
    <property type="term" value="C:endoplasmic reticulum membrane"/>
    <property type="evidence" value="ECO:0007669"/>
    <property type="project" value="UniProtKB-SubCell"/>
</dbReference>
<evidence type="ECO:0000256" key="7">
    <source>
        <dbReference type="ARBA" id="ARBA00022692"/>
    </source>
</evidence>
<feature type="transmembrane region" description="Helical" evidence="12">
    <location>
        <begin position="6"/>
        <end position="28"/>
    </location>
</feature>
<evidence type="ECO:0000256" key="12">
    <source>
        <dbReference type="SAM" id="Phobius"/>
    </source>
</evidence>
<dbReference type="InterPro" id="IPR026051">
    <property type="entry name" value="ALG1-like"/>
</dbReference>
<dbReference type="PANTHER" id="PTHR13036">
    <property type="entry name" value="BETA1,4 MANNOSYLTRANSFERASE"/>
    <property type="match status" value="1"/>
</dbReference>
<proteinExistence type="predicted"/>
<protein>
    <recommendedName>
        <fullName evidence="4">Chitobiosyldiphosphodolichol beta-mannosyltransferase</fullName>
        <ecNumber evidence="3">2.4.1.142</ecNumber>
    </recommendedName>
</protein>
<organism evidence="14 15">
    <name type="scientific">Ascobolus immersus RN42</name>
    <dbReference type="NCBI Taxonomy" id="1160509"/>
    <lineage>
        <taxon>Eukaryota</taxon>
        <taxon>Fungi</taxon>
        <taxon>Dikarya</taxon>
        <taxon>Ascomycota</taxon>
        <taxon>Pezizomycotina</taxon>
        <taxon>Pezizomycetes</taxon>
        <taxon>Pezizales</taxon>
        <taxon>Ascobolaceae</taxon>
        <taxon>Ascobolus</taxon>
    </lineage>
</organism>
<evidence type="ECO:0000256" key="6">
    <source>
        <dbReference type="ARBA" id="ARBA00022679"/>
    </source>
</evidence>
<gene>
    <name evidence="14" type="ORF">BJ508DRAFT_413274</name>
</gene>
<feature type="domain" description="Spore protein YkvP/CgeB glycosyl transferase-like" evidence="13">
    <location>
        <begin position="345"/>
        <end position="445"/>
    </location>
</feature>
<accession>A0A3N4IHC9</accession>
<evidence type="ECO:0000259" key="13">
    <source>
        <dbReference type="Pfam" id="PF13524"/>
    </source>
</evidence>
<dbReference type="Pfam" id="PF13524">
    <property type="entry name" value="Glyco_trans_1_2"/>
    <property type="match status" value="1"/>
</dbReference>
<evidence type="ECO:0000256" key="8">
    <source>
        <dbReference type="ARBA" id="ARBA00022824"/>
    </source>
</evidence>
<dbReference type="Proteomes" id="UP000275078">
    <property type="component" value="Unassembled WGS sequence"/>
</dbReference>
<evidence type="ECO:0000256" key="3">
    <source>
        <dbReference type="ARBA" id="ARBA00012611"/>
    </source>
</evidence>
<dbReference type="AlphaFoldDB" id="A0A3N4IHC9"/>
<dbReference type="PANTHER" id="PTHR13036:SF0">
    <property type="entry name" value="CHITOBIOSYLDIPHOSPHODOLICHOL BETA-MANNOSYLTRANSFERASE"/>
    <property type="match status" value="1"/>
</dbReference>
<evidence type="ECO:0000256" key="10">
    <source>
        <dbReference type="ARBA" id="ARBA00023136"/>
    </source>
</evidence>
<keyword evidence="9 12" id="KW-1133">Transmembrane helix</keyword>
<evidence type="ECO:0000256" key="9">
    <source>
        <dbReference type="ARBA" id="ARBA00022989"/>
    </source>
</evidence>
<dbReference type="SUPFAM" id="SSF53756">
    <property type="entry name" value="UDP-Glycosyltransferase/glycogen phosphorylase"/>
    <property type="match status" value="1"/>
</dbReference>
<dbReference type="OrthoDB" id="614844at2759"/>
<keyword evidence="10 12" id="KW-0472">Membrane</keyword>
<keyword evidence="7 12" id="KW-0812">Transmembrane</keyword>
<feature type="transmembrane region" description="Helical" evidence="12">
    <location>
        <begin position="112"/>
        <end position="138"/>
    </location>
</feature>
<evidence type="ECO:0000256" key="1">
    <source>
        <dbReference type="ARBA" id="ARBA00004389"/>
    </source>
</evidence>
<keyword evidence="6" id="KW-0808">Transferase</keyword>
<dbReference type="STRING" id="1160509.A0A3N4IHC9"/>
<keyword evidence="8" id="KW-0256">Endoplasmic reticulum</keyword>
<comment type="function">
    <text evidence="11">Participates in the formation of the lipid-linked precursor oligosaccharide for N-glycosylation. Involved in assembling the dolichol-pyrophosphate-GlcNAc(2)-Man(5) intermediate on the cytoplasmic surface of the ER.</text>
</comment>